<organism evidence="4 5">
    <name type="scientific">Luteimonas gilva</name>
    <dbReference type="NCBI Taxonomy" id="2572684"/>
    <lineage>
        <taxon>Bacteria</taxon>
        <taxon>Pseudomonadati</taxon>
        <taxon>Pseudomonadota</taxon>
        <taxon>Gammaproteobacteria</taxon>
        <taxon>Lysobacterales</taxon>
        <taxon>Lysobacteraceae</taxon>
        <taxon>Luteimonas</taxon>
    </lineage>
</organism>
<dbReference type="RefSeq" id="WP_137267743.1">
    <property type="nucleotide sequence ID" value="NZ_SZUA01000003.1"/>
</dbReference>
<keyword evidence="2" id="KW-0732">Signal</keyword>
<comment type="caution">
    <text evidence="4">The sequence shown here is derived from an EMBL/GenBank/DDBJ whole genome shotgun (WGS) entry which is preliminary data.</text>
</comment>
<dbReference type="InterPro" id="IPR011059">
    <property type="entry name" value="Metal-dep_hydrolase_composite"/>
</dbReference>
<accession>A0A4U5JID3</accession>
<dbReference type="OrthoDB" id="9782972at2"/>
<evidence type="ECO:0000259" key="3">
    <source>
        <dbReference type="Pfam" id="PF01979"/>
    </source>
</evidence>
<dbReference type="GO" id="GO:0016810">
    <property type="term" value="F:hydrolase activity, acting on carbon-nitrogen (but not peptide) bonds"/>
    <property type="evidence" value="ECO:0007669"/>
    <property type="project" value="InterPro"/>
</dbReference>
<dbReference type="Proteomes" id="UP000308707">
    <property type="component" value="Unassembled WGS sequence"/>
</dbReference>
<dbReference type="PANTHER" id="PTHR43135:SF3">
    <property type="entry name" value="ALPHA-D-RIBOSE 1-METHYLPHOSPHONATE 5-TRIPHOSPHATE DIPHOSPHATASE"/>
    <property type="match status" value="1"/>
</dbReference>
<gene>
    <name evidence="4" type="ORF">FCE95_14380</name>
</gene>
<dbReference type="SUPFAM" id="SSF51338">
    <property type="entry name" value="Composite domain of metallo-dependent hydrolases"/>
    <property type="match status" value="1"/>
</dbReference>
<reference evidence="4 5" key="1">
    <citation type="submission" date="2019-04" db="EMBL/GenBank/DDBJ databases">
        <title>Reference strain of H23.</title>
        <authorList>
            <person name="Luo X."/>
        </authorList>
    </citation>
    <scope>NUCLEOTIDE SEQUENCE [LARGE SCALE GENOMIC DNA]</scope>
    <source>
        <strain evidence="4 5">H23</strain>
    </source>
</reference>
<feature type="signal peptide" evidence="2">
    <location>
        <begin position="1"/>
        <end position="44"/>
    </location>
</feature>
<sequence>MVRRLIVDDGNGMDIGRAPRRWRKNGYALALGLFAVLGATSAAAAGDTVVTGARIYTAPGVAPIENGAVLIRDGRIVSVGSAKDVAPGKNAAVIDAAGRTLLAGFWNSHVHFTQPQWAGAAKLPAPRLRSQLQDMLVRYGFTTVVDTGSDPRDTVPLRGRIESGEIPGPRIITAMSPLFPPDGVPFYVRESIPKEFLAQLSQPATPEQAAAIVRANLAGGGEVVKLFTGSWVARGRVKPMPVAIARGAVEEAHRRSALVFSHPSNVAGLEVALASGVDVLAHSVEDLEGFERSHLERMRAQRMVLVPTLKLFGDVGEPKLGAILQEVGDYQRLGGSIWFGTDVGYLEDYDPAVEFALLRRAGLSFDQILAALTTSPASRLPGGGERGRVEAGKIADLVVLDGDPAQDPEAWTRVRYVLRDGRTIFDAGIAVKQSRNPPAKPSQPSADAHHR</sequence>
<dbReference type="Pfam" id="PF01979">
    <property type="entry name" value="Amidohydro_1"/>
    <property type="match status" value="1"/>
</dbReference>
<keyword evidence="4" id="KW-0808">Transferase</keyword>
<evidence type="ECO:0000313" key="4">
    <source>
        <dbReference type="EMBL" id="TKR29340.1"/>
    </source>
</evidence>
<name>A0A4U5JID3_9GAMM</name>
<dbReference type="InterPro" id="IPR051781">
    <property type="entry name" value="Metallo-dep_Hydrolase"/>
</dbReference>
<dbReference type="InterPro" id="IPR006680">
    <property type="entry name" value="Amidohydro-rel"/>
</dbReference>
<dbReference type="Gene3D" id="2.30.40.10">
    <property type="entry name" value="Urease, subunit C, domain 1"/>
    <property type="match status" value="1"/>
</dbReference>
<feature type="region of interest" description="Disordered" evidence="1">
    <location>
        <begin position="429"/>
        <end position="451"/>
    </location>
</feature>
<evidence type="ECO:0000256" key="2">
    <source>
        <dbReference type="SAM" id="SignalP"/>
    </source>
</evidence>
<dbReference type="Gene3D" id="3.20.20.140">
    <property type="entry name" value="Metal-dependent hydrolases"/>
    <property type="match status" value="1"/>
</dbReference>
<proteinExistence type="predicted"/>
<dbReference type="AlphaFoldDB" id="A0A4U5JID3"/>
<evidence type="ECO:0000313" key="5">
    <source>
        <dbReference type="Proteomes" id="UP000308707"/>
    </source>
</evidence>
<feature type="domain" description="Amidohydrolase-related" evidence="3">
    <location>
        <begin position="100"/>
        <end position="423"/>
    </location>
</feature>
<protein>
    <submittedName>
        <fullName evidence="4">4-alpha-glucanotransferase</fullName>
    </submittedName>
</protein>
<dbReference type="GO" id="GO:0016740">
    <property type="term" value="F:transferase activity"/>
    <property type="evidence" value="ECO:0007669"/>
    <property type="project" value="UniProtKB-KW"/>
</dbReference>
<dbReference type="PANTHER" id="PTHR43135">
    <property type="entry name" value="ALPHA-D-RIBOSE 1-METHYLPHOSPHONATE 5-TRIPHOSPHATE DIPHOSPHATASE"/>
    <property type="match status" value="1"/>
</dbReference>
<dbReference type="SUPFAM" id="SSF51556">
    <property type="entry name" value="Metallo-dependent hydrolases"/>
    <property type="match status" value="1"/>
</dbReference>
<keyword evidence="5" id="KW-1185">Reference proteome</keyword>
<feature type="chain" id="PRO_5020366786" evidence="2">
    <location>
        <begin position="45"/>
        <end position="451"/>
    </location>
</feature>
<dbReference type="EMBL" id="SZUA01000003">
    <property type="protein sequence ID" value="TKR29340.1"/>
    <property type="molecule type" value="Genomic_DNA"/>
</dbReference>
<evidence type="ECO:0000256" key="1">
    <source>
        <dbReference type="SAM" id="MobiDB-lite"/>
    </source>
</evidence>
<dbReference type="InterPro" id="IPR032466">
    <property type="entry name" value="Metal_Hydrolase"/>
</dbReference>